<protein>
    <recommendedName>
        <fullName evidence="4">DUF4369 domain-containing protein</fullName>
    </recommendedName>
</protein>
<evidence type="ECO:0008006" key="4">
    <source>
        <dbReference type="Google" id="ProtNLM"/>
    </source>
</evidence>
<name>A0A1V9F0Z7_9BACT</name>
<evidence type="ECO:0000313" key="2">
    <source>
        <dbReference type="EMBL" id="OQP52028.1"/>
    </source>
</evidence>
<feature type="chain" id="PRO_5010731619" description="DUF4369 domain-containing protein" evidence="1">
    <location>
        <begin position="19"/>
        <end position="212"/>
    </location>
</feature>
<proteinExistence type="predicted"/>
<dbReference type="STRING" id="354355.SAMN05660816_05499"/>
<dbReference type="AlphaFoldDB" id="A0A1V9F0Z7"/>
<keyword evidence="3" id="KW-1185">Reference proteome</keyword>
<accession>A0A1V9F0Z7</accession>
<dbReference type="OrthoDB" id="1242570at2"/>
<feature type="signal peptide" evidence="1">
    <location>
        <begin position="1"/>
        <end position="18"/>
    </location>
</feature>
<keyword evidence="1" id="KW-0732">Signal</keyword>
<evidence type="ECO:0000256" key="1">
    <source>
        <dbReference type="SAM" id="SignalP"/>
    </source>
</evidence>
<reference evidence="3" key="1">
    <citation type="submission" date="2016-04" db="EMBL/GenBank/DDBJ databases">
        <authorList>
            <person name="Chen L."/>
            <person name="Zhuang W."/>
            <person name="Wang G."/>
        </authorList>
    </citation>
    <scope>NUCLEOTIDE SEQUENCE [LARGE SCALE GENOMIC DNA]</scope>
    <source>
        <strain evidence="3">17621</strain>
    </source>
</reference>
<evidence type="ECO:0000313" key="3">
    <source>
        <dbReference type="Proteomes" id="UP000192610"/>
    </source>
</evidence>
<dbReference type="Proteomes" id="UP000192610">
    <property type="component" value="Unassembled WGS sequence"/>
</dbReference>
<sequence>MKSLIIVVCLFVTCSVSAQDYPFIKNFVDGTIILKDGARKTGLIRWFPDPSEKLRFKLSPADIEEKYQIPELQGFITDTLHFKMLSNLEIYGENYPLLNKMSKLKYTFAQIIYAGKINVYYVLYNGYDALQGGFAAYPNLIFEKTKDDKPEYAAFPVYTRMREKRYDQAKERLLPFFSEYPAIQEKLKTFNRTTSMSGFVDILKQIPEVKNE</sequence>
<organism evidence="2 3">
    <name type="scientific">Niastella yeongjuensis</name>
    <dbReference type="NCBI Taxonomy" id="354355"/>
    <lineage>
        <taxon>Bacteria</taxon>
        <taxon>Pseudomonadati</taxon>
        <taxon>Bacteroidota</taxon>
        <taxon>Chitinophagia</taxon>
        <taxon>Chitinophagales</taxon>
        <taxon>Chitinophagaceae</taxon>
        <taxon>Niastella</taxon>
    </lineage>
</organism>
<dbReference type="EMBL" id="LVXG01000009">
    <property type="protein sequence ID" value="OQP52028.1"/>
    <property type="molecule type" value="Genomic_DNA"/>
</dbReference>
<dbReference type="RefSeq" id="WP_081198207.1">
    <property type="nucleotide sequence ID" value="NZ_FOCZ01000013.1"/>
</dbReference>
<gene>
    <name evidence="2" type="ORF">A4H97_25775</name>
</gene>
<comment type="caution">
    <text evidence="2">The sequence shown here is derived from an EMBL/GenBank/DDBJ whole genome shotgun (WGS) entry which is preliminary data.</text>
</comment>